<feature type="region of interest" description="Disordered" evidence="1">
    <location>
        <begin position="1"/>
        <end position="39"/>
    </location>
</feature>
<evidence type="ECO:0000313" key="3">
    <source>
        <dbReference type="Proteomes" id="UP000290572"/>
    </source>
</evidence>
<evidence type="ECO:0000313" key="2">
    <source>
        <dbReference type="EMBL" id="RXN37320.1"/>
    </source>
</evidence>
<accession>A0A498NYL0</accession>
<dbReference type="EMBL" id="QBIY01005981">
    <property type="protein sequence ID" value="RXN37320.1"/>
    <property type="molecule type" value="Genomic_DNA"/>
</dbReference>
<protein>
    <submittedName>
        <fullName evidence="2">Uncharacterized protein</fullName>
    </submittedName>
</protein>
<sequence>MFAGPLCSGRRKRDPDDPTGRLKPEPKTGLDRIYKTTPGTSQMNVGCFSFLTSALVGCFSERVTLLQEIPSDSQTSHSVLPPVSCEVTAVWENVQSSLHHLMETQSST</sequence>
<gene>
    <name evidence="2" type="ORF">ROHU_002162</name>
</gene>
<dbReference type="Proteomes" id="UP000290572">
    <property type="component" value="Unassembled WGS sequence"/>
</dbReference>
<keyword evidence="3" id="KW-1185">Reference proteome</keyword>
<evidence type="ECO:0000256" key="1">
    <source>
        <dbReference type="SAM" id="MobiDB-lite"/>
    </source>
</evidence>
<organism evidence="2 3">
    <name type="scientific">Labeo rohita</name>
    <name type="common">Indian major carp</name>
    <name type="synonym">Cyprinus rohita</name>
    <dbReference type="NCBI Taxonomy" id="84645"/>
    <lineage>
        <taxon>Eukaryota</taxon>
        <taxon>Metazoa</taxon>
        <taxon>Chordata</taxon>
        <taxon>Craniata</taxon>
        <taxon>Vertebrata</taxon>
        <taxon>Euteleostomi</taxon>
        <taxon>Actinopterygii</taxon>
        <taxon>Neopterygii</taxon>
        <taxon>Teleostei</taxon>
        <taxon>Ostariophysi</taxon>
        <taxon>Cypriniformes</taxon>
        <taxon>Cyprinidae</taxon>
        <taxon>Labeoninae</taxon>
        <taxon>Labeonini</taxon>
        <taxon>Labeo</taxon>
    </lineage>
</organism>
<name>A0A498NYL0_LABRO</name>
<proteinExistence type="predicted"/>
<dbReference type="AlphaFoldDB" id="A0A498NYL0"/>
<reference evidence="2 3" key="1">
    <citation type="submission" date="2018-03" db="EMBL/GenBank/DDBJ databases">
        <title>Draft genome sequence of Rohu Carp (Labeo rohita).</title>
        <authorList>
            <person name="Das P."/>
            <person name="Kushwaha B."/>
            <person name="Joshi C.G."/>
            <person name="Kumar D."/>
            <person name="Nagpure N.S."/>
            <person name="Sahoo L."/>
            <person name="Das S.P."/>
            <person name="Bit A."/>
            <person name="Patnaik S."/>
            <person name="Meher P.K."/>
            <person name="Jayasankar P."/>
            <person name="Koringa P.G."/>
            <person name="Patel N.V."/>
            <person name="Hinsu A.T."/>
            <person name="Kumar R."/>
            <person name="Pandey M."/>
            <person name="Agarwal S."/>
            <person name="Srivastava S."/>
            <person name="Singh M."/>
            <person name="Iquebal M.A."/>
            <person name="Jaiswal S."/>
            <person name="Angadi U.B."/>
            <person name="Kumar N."/>
            <person name="Raza M."/>
            <person name="Shah T.M."/>
            <person name="Rai A."/>
            <person name="Jena J.K."/>
        </authorList>
    </citation>
    <scope>NUCLEOTIDE SEQUENCE [LARGE SCALE GENOMIC DNA]</scope>
    <source>
        <strain evidence="2">DASCIFA01</strain>
        <tissue evidence="2">Testis</tissue>
    </source>
</reference>
<feature type="compositionally biased region" description="Basic and acidic residues" evidence="1">
    <location>
        <begin position="13"/>
        <end position="34"/>
    </location>
</feature>
<comment type="caution">
    <text evidence="2">The sequence shown here is derived from an EMBL/GenBank/DDBJ whole genome shotgun (WGS) entry which is preliminary data.</text>
</comment>